<dbReference type="RefSeq" id="XP_025342183.1">
    <property type="nucleotide sequence ID" value="XM_025483968.1"/>
</dbReference>
<dbReference type="GeneID" id="37005545"/>
<keyword evidence="9" id="KW-0539">Nucleus</keyword>
<dbReference type="PANTHER" id="PTHR28028:SF1">
    <property type="entry name" value="60S RIBOSOMAL SUBUNIT ASSEMBLY_EXPORT PROTEIN LOC1"/>
    <property type="match status" value="1"/>
</dbReference>
<evidence type="ECO:0000256" key="2">
    <source>
        <dbReference type="ARBA" id="ARBA00008132"/>
    </source>
</evidence>
<comment type="subcellular location">
    <subcellularLocation>
        <location evidence="1">Nucleus</location>
        <location evidence="1">Nucleolus</location>
    </subcellularLocation>
</comment>
<evidence type="ECO:0000256" key="5">
    <source>
        <dbReference type="ARBA" id="ARBA00022448"/>
    </source>
</evidence>
<feature type="compositionally biased region" description="Basic and acidic residues" evidence="10">
    <location>
        <begin position="148"/>
        <end position="167"/>
    </location>
</feature>
<dbReference type="PANTHER" id="PTHR28028">
    <property type="entry name" value="60S RIBOSOMAL SUBUNIT ASSEMBLY/EXPORT PROTEIN LOC1"/>
    <property type="match status" value="1"/>
</dbReference>
<feature type="compositionally biased region" description="Basic residues" evidence="10">
    <location>
        <begin position="43"/>
        <end position="60"/>
    </location>
</feature>
<reference evidence="11 12" key="1">
    <citation type="submission" date="2017-12" db="EMBL/GenBank/DDBJ databases">
        <title>Genome Sequence of a Multidrug-Resistant Candida haemulonii Isolate from a Patient with Chronic Leg Ulcers in Israel.</title>
        <authorList>
            <person name="Chow N.A."/>
            <person name="Gade L."/>
            <person name="Batra D."/>
            <person name="Rowe L.A."/>
            <person name="Ben-Ami R."/>
            <person name="Loparev V.N."/>
            <person name="Litvintseva A.P."/>
        </authorList>
    </citation>
    <scope>NUCLEOTIDE SEQUENCE [LARGE SCALE GENOMIC DNA]</scope>
    <source>
        <strain evidence="11 12">B11899</strain>
    </source>
</reference>
<keyword evidence="7" id="KW-0509">mRNA transport</keyword>
<keyword evidence="8" id="KW-0175">Coiled coil</keyword>
<evidence type="ECO:0000256" key="3">
    <source>
        <dbReference type="ARBA" id="ARBA00019670"/>
    </source>
</evidence>
<evidence type="ECO:0000313" key="12">
    <source>
        <dbReference type="Proteomes" id="UP000244309"/>
    </source>
</evidence>
<dbReference type="AlphaFoldDB" id="A0A2V1AV92"/>
<dbReference type="OrthoDB" id="1743802at2759"/>
<evidence type="ECO:0000256" key="1">
    <source>
        <dbReference type="ARBA" id="ARBA00004604"/>
    </source>
</evidence>
<dbReference type="GO" id="GO:0005730">
    <property type="term" value="C:nucleolus"/>
    <property type="evidence" value="ECO:0007669"/>
    <property type="project" value="UniProtKB-SubCell"/>
</dbReference>
<accession>A0A2V1AV92</accession>
<dbReference type="EMBL" id="PKFO01000005">
    <property type="protein sequence ID" value="PVH21243.1"/>
    <property type="molecule type" value="Genomic_DNA"/>
</dbReference>
<feature type="compositionally biased region" description="Basic residues" evidence="10">
    <location>
        <begin position="200"/>
        <end position="210"/>
    </location>
</feature>
<evidence type="ECO:0000256" key="4">
    <source>
        <dbReference type="ARBA" id="ARBA00020853"/>
    </source>
</evidence>
<feature type="compositionally biased region" description="Basic and acidic residues" evidence="10">
    <location>
        <begin position="1"/>
        <end position="10"/>
    </location>
</feature>
<evidence type="ECO:0000256" key="10">
    <source>
        <dbReference type="SAM" id="MobiDB-lite"/>
    </source>
</evidence>
<evidence type="ECO:0000256" key="8">
    <source>
        <dbReference type="ARBA" id="ARBA00023054"/>
    </source>
</evidence>
<dbReference type="InterPro" id="IPR037650">
    <property type="entry name" value="Loc1"/>
</dbReference>
<feature type="region of interest" description="Disordered" evidence="10">
    <location>
        <begin position="1"/>
        <end position="60"/>
    </location>
</feature>
<evidence type="ECO:0000313" key="11">
    <source>
        <dbReference type="EMBL" id="PVH21243.1"/>
    </source>
</evidence>
<protein>
    <recommendedName>
        <fullName evidence="3">60S ribosomal subunit assembly/export protein LOC1</fullName>
    </recommendedName>
    <alternativeName>
        <fullName evidence="4">60S ribosomal subunit assembly/export protein loc1</fullName>
    </alternativeName>
</protein>
<evidence type="ECO:0000256" key="9">
    <source>
        <dbReference type="ARBA" id="ARBA00023242"/>
    </source>
</evidence>
<dbReference type="VEuPathDB" id="FungiDB:CXQ85_000212"/>
<comment type="similarity">
    <text evidence="2">Belongs to the LOC1 family.</text>
</comment>
<dbReference type="Proteomes" id="UP000244309">
    <property type="component" value="Unassembled WGS sequence"/>
</dbReference>
<name>A0A2V1AV92_9ASCO</name>
<dbReference type="GO" id="GO:0008298">
    <property type="term" value="P:intracellular mRNA localization"/>
    <property type="evidence" value="ECO:0007669"/>
    <property type="project" value="TreeGrafter"/>
</dbReference>
<sequence>MGAKQKEAAKRRSKANLSRTAESEVFSDKQARNLLADQPKLTPKSKVKKPSKQAVKKRDAKIRLYGARNGKEYREEELNIPNLNRAIVPGVKAKKGKKGKKFVDDHDSLMLNRLVKSINDKHDQVNESKLEKARRLEEIRELKRAEIERKEQEKANKLNDKKAEIKNKANVARAARRKSARDAKRAEDGDVSEDVGASQSKKKKKSVSFA</sequence>
<keyword evidence="6" id="KW-0690">Ribosome biogenesis</keyword>
<dbReference type="GO" id="GO:0030687">
    <property type="term" value="C:preribosome, large subunit precursor"/>
    <property type="evidence" value="ECO:0007669"/>
    <property type="project" value="TreeGrafter"/>
</dbReference>
<feature type="region of interest" description="Disordered" evidence="10">
    <location>
        <begin position="148"/>
        <end position="210"/>
    </location>
</feature>
<keyword evidence="12" id="KW-1185">Reference proteome</keyword>
<comment type="caution">
    <text evidence="11">The sequence shown here is derived from an EMBL/GenBank/DDBJ whole genome shotgun (WGS) entry which is preliminary data.</text>
</comment>
<dbReference type="GO" id="GO:0042273">
    <property type="term" value="P:ribosomal large subunit biogenesis"/>
    <property type="evidence" value="ECO:0007669"/>
    <property type="project" value="InterPro"/>
</dbReference>
<gene>
    <name evidence="11" type="ORF">CXQ85_000212</name>
</gene>
<dbReference type="GO" id="GO:0051028">
    <property type="term" value="P:mRNA transport"/>
    <property type="evidence" value="ECO:0007669"/>
    <property type="project" value="UniProtKB-KW"/>
</dbReference>
<proteinExistence type="inferred from homology"/>
<dbReference type="GO" id="GO:0003729">
    <property type="term" value="F:mRNA binding"/>
    <property type="evidence" value="ECO:0007669"/>
    <property type="project" value="InterPro"/>
</dbReference>
<dbReference type="STRING" id="45357.A0A2V1AV92"/>
<evidence type="ECO:0000256" key="6">
    <source>
        <dbReference type="ARBA" id="ARBA00022517"/>
    </source>
</evidence>
<keyword evidence="5" id="KW-0813">Transport</keyword>
<evidence type="ECO:0000256" key="7">
    <source>
        <dbReference type="ARBA" id="ARBA00022816"/>
    </source>
</evidence>
<organism evidence="11 12">
    <name type="scientific">Candidozyma haemuli</name>
    <dbReference type="NCBI Taxonomy" id="45357"/>
    <lineage>
        <taxon>Eukaryota</taxon>
        <taxon>Fungi</taxon>
        <taxon>Dikarya</taxon>
        <taxon>Ascomycota</taxon>
        <taxon>Saccharomycotina</taxon>
        <taxon>Pichiomycetes</taxon>
        <taxon>Metschnikowiaceae</taxon>
        <taxon>Candidozyma</taxon>
    </lineage>
</organism>